<dbReference type="InterPro" id="IPR020568">
    <property type="entry name" value="Ribosomal_Su5_D2-typ_SF"/>
</dbReference>
<keyword evidence="14" id="KW-0175">Coiled coil</keyword>
<dbReference type="Gene3D" id="3.30.70.870">
    <property type="entry name" value="Elongation Factor G (Translational Gtpase), domain 3"/>
    <property type="match status" value="1"/>
</dbReference>
<dbReference type="InterPro" id="IPR000640">
    <property type="entry name" value="EFG_V-like"/>
</dbReference>
<dbReference type="InterPro" id="IPR022905">
    <property type="entry name" value="Rpo11-like"/>
</dbReference>
<dbReference type="NCBIfam" id="TIGR00231">
    <property type="entry name" value="small_GTP"/>
    <property type="match status" value="1"/>
</dbReference>
<dbReference type="AlphaFoldDB" id="A0A077ZBD6"/>
<comment type="function">
    <text evidence="10">DNA-dependent RNA polymerase catalyzes the transcription of DNA into RNA using the four ribonucleoside triphosphates as substrates. Component of RNA polymerase II which synthesizes mRNA precursors and many functional non-coding RNAs. Pol II is the central component of the basal RNA polymerase II transcription machinery. It is composed of mobile elements that move relative to each other. RPB11 is part of the core element with the central large cleft.</text>
</comment>
<evidence type="ECO:0000256" key="14">
    <source>
        <dbReference type="SAM" id="Coils"/>
    </source>
</evidence>
<dbReference type="Proteomes" id="UP000030665">
    <property type="component" value="Unassembled WGS sequence"/>
</dbReference>
<dbReference type="GO" id="GO:0030623">
    <property type="term" value="F:U5 snRNA binding"/>
    <property type="evidence" value="ECO:0007669"/>
    <property type="project" value="TreeGrafter"/>
</dbReference>
<dbReference type="Gene3D" id="3.90.1430.10">
    <property type="entry name" value="Yeast translation eEF2 (G' domain)"/>
    <property type="match status" value="1"/>
</dbReference>
<dbReference type="SMART" id="SM00889">
    <property type="entry name" value="EFG_IV"/>
    <property type="match status" value="1"/>
</dbReference>
<evidence type="ECO:0000256" key="1">
    <source>
        <dbReference type="ARBA" id="ARBA00004123"/>
    </source>
</evidence>
<evidence type="ECO:0000256" key="12">
    <source>
        <dbReference type="ARBA" id="ARBA00069461"/>
    </source>
</evidence>
<dbReference type="GO" id="GO:0046540">
    <property type="term" value="C:U4/U6 x U5 tri-snRNP complex"/>
    <property type="evidence" value="ECO:0007669"/>
    <property type="project" value="TreeGrafter"/>
</dbReference>
<dbReference type="GO" id="GO:0071007">
    <property type="term" value="C:U2-type catalytic step 2 spliceosome"/>
    <property type="evidence" value="ECO:0007669"/>
    <property type="project" value="TreeGrafter"/>
</dbReference>
<comment type="subcellular location">
    <subcellularLocation>
        <location evidence="1">Nucleus</location>
    </subcellularLocation>
</comment>
<proteinExistence type="inferred from homology"/>
<dbReference type="SUPFAM" id="SSF55257">
    <property type="entry name" value="RBP11-like subunits of RNA polymerase"/>
    <property type="match status" value="1"/>
</dbReference>
<dbReference type="PRINTS" id="PR00315">
    <property type="entry name" value="ELONGATNFCT"/>
</dbReference>
<dbReference type="CDD" id="cd01683">
    <property type="entry name" value="EF2_IV_snRNP"/>
    <property type="match status" value="1"/>
</dbReference>
<dbReference type="GO" id="GO:0003899">
    <property type="term" value="F:DNA-directed RNA polymerase activity"/>
    <property type="evidence" value="ECO:0007669"/>
    <property type="project" value="InterPro"/>
</dbReference>
<dbReference type="InterPro" id="IPR005225">
    <property type="entry name" value="Small_GTP-bd"/>
</dbReference>
<dbReference type="GO" id="GO:0005829">
    <property type="term" value="C:cytosol"/>
    <property type="evidence" value="ECO:0007669"/>
    <property type="project" value="TreeGrafter"/>
</dbReference>
<dbReference type="HAMAP" id="MF_00261">
    <property type="entry name" value="RNApol_arch_Rpo11"/>
    <property type="match status" value="1"/>
</dbReference>
<evidence type="ECO:0000313" key="17">
    <source>
        <dbReference type="EMBL" id="CDW57651.1"/>
    </source>
</evidence>
<dbReference type="SUPFAM" id="SSF54211">
    <property type="entry name" value="Ribosomal protein S5 domain 2-like"/>
    <property type="match status" value="1"/>
</dbReference>
<dbReference type="InterPro" id="IPR009000">
    <property type="entry name" value="Transl_B-barrel_sf"/>
</dbReference>
<dbReference type="CDD" id="cd04167">
    <property type="entry name" value="Snu114p"/>
    <property type="match status" value="1"/>
</dbReference>
<dbReference type="GO" id="GO:0003677">
    <property type="term" value="F:DNA binding"/>
    <property type="evidence" value="ECO:0007669"/>
    <property type="project" value="InterPro"/>
</dbReference>
<dbReference type="Gene3D" id="3.30.70.240">
    <property type="match status" value="1"/>
</dbReference>
<dbReference type="FunFam" id="3.30.70.870:FF:000002">
    <property type="entry name" value="Translation elongation factor 2"/>
    <property type="match status" value="1"/>
</dbReference>
<dbReference type="PROSITE" id="PS51722">
    <property type="entry name" value="G_TR_2"/>
    <property type="match status" value="1"/>
</dbReference>
<dbReference type="PROSITE" id="PS01154">
    <property type="entry name" value="RNA_POL_L_13KD"/>
    <property type="match status" value="1"/>
</dbReference>
<evidence type="ECO:0000256" key="13">
    <source>
        <dbReference type="ARBA" id="ARBA00081587"/>
    </source>
</evidence>
<evidence type="ECO:0000256" key="3">
    <source>
        <dbReference type="ARBA" id="ARBA00022478"/>
    </source>
</evidence>
<dbReference type="GO" id="GO:0003924">
    <property type="term" value="F:GTPase activity"/>
    <property type="evidence" value="ECO:0007669"/>
    <property type="project" value="InterPro"/>
</dbReference>
<dbReference type="InterPro" id="IPR035647">
    <property type="entry name" value="EFG_III/V"/>
</dbReference>
<keyword evidence="3" id="KW-0240">DNA-directed RNA polymerase</keyword>
<comment type="subunit">
    <text evidence="2">Component of the RNA polymerase II (Pol II) complex consisting of 12 subunits.</text>
</comment>
<dbReference type="InterPro" id="IPR000795">
    <property type="entry name" value="T_Tr_GTP-bd_dom"/>
</dbReference>
<feature type="region of interest" description="Disordered" evidence="15">
    <location>
        <begin position="1"/>
        <end position="23"/>
    </location>
</feature>
<keyword evidence="4" id="KW-0507">mRNA processing</keyword>
<evidence type="ECO:0000256" key="6">
    <source>
        <dbReference type="ARBA" id="ARBA00023134"/>
    </source>
</evidence>
<feature type="coiled-coil region" evidence="14">
    <location>
        <begin position="1077"/>
        <end position="1104"/>
    </location>
</feature>
<dbReference type="FunFam" id="3.40.50.300:FF:000646">
    <property type="entry name" value="U5 small nuclear ribonucleoprotein component"/>
    <property type="match status" value="1"/>
</dbReference>
<reference evidence="17" key="1">
    <citation type="submission" date="2014-01" db="EMBL/GenBank/DDBJ databases">
        <authorList>
            <person name="Aslett M."/>
        </authorList>
    </citation>
    <scope>NUCLEOTIDE SEQUENCE</scope>
</reference>
<dbReference type="FunFam" id="3.30.1360.10:FF:000003">
    <property type="entry name" value="DNA-directed RNA polymerase II subunit RPB11"/>
    <property type="match status" value="1"/>
</dbReference>
<dbReference type="InterPro" id="IPR009025">
    <property type="entry name" value="RBP11-like_dimer"/>
</dbReference>
<dbReference type="Pfam" id="PF00679">
    <property type="entry name" value="EFG_C"/>
    <property type="match status" value="1"/>
</dbReference>
<dbReference type="FunFam" id="3.90.1430.10:FF:000001">
    <property type="entry name" value="116 kDa U5 small nuclear ribonucleoprotein component"/>
    <property type="match status" value="1"/>
</dbReference>
<dbReference type="Gene3D" id="2.40.30.10">
    <property type="entry name" value="Translation factors"/>
    <property type="match status" value="1"/>
</dbReference>
<evidence type="ECO:0000259" key="16">
    <source>
        <dbReference type="PROSITE" id="PS51722"/>
    </source>
</evidence>
<accession>A0A077ZBD6</accession>
<dbReference type="InterPro" id="IPR008193">
    <property type="entry name" value="RNA_pol_Rpb11_13-16kDa_CS"/>
</dbReference>
<dbReference type="Pfam" id="PF00009">
    <property type="entry name" value="GTP_EFTU"/>
    <property type="match status" value="1"/>
</dbReference>
<dbReference type="FunFam" id="3.30.230.10:FF:000009">
    <property type="entry name" value="116 kDa U5 small nuclear ribonucleoprotein component"/>
    <property type="match status" value="1"/>
</dbReference>
<dbReference type="InterPro" id="IPR027417">
    <property type="entry name" value="P-loop_NTPase"/>
</dbReference>
<evidence type="ECO:0000256" key="11">
    <source>
        <dbReference type="ARBA" id="ARBA00025751"/>
    </source>
</evidence>
<evidence type="ECO:0000256" key="8">
    <source>
        <dbReference type="ARBA" id="ARBA00023187"/>
    </source>
</evidence>
<dbReference type="Gene3D" id="3.30.230.10">
    <property type="match status" value="1"/>
</dbReference>
<dbReference type="CDD" id="cd04098">
    <property type="entry name" value="eEF2_C_snRNP"/>
    <property type="match status" value="1"/>
</dbReference>
<dbReference type="GO" id="GO:0005525">
    <property type="term" value="F:GTP binding"/>
    <property type="evidence" value="ECO:0007669"/>
    <property type="project" value="UniProtKB-KW"/>
</dbReference>
<dbReference type="Pfam" id="PF03764">
    <property type="entry name" value="EFG_IV"/>
    <property type="match status" value="1"/>
</dbReference>
<evidence type="ECO:0000256" key="2">
    <source>
        <dbReference type="ARBA" id="ARBA00011730"/>
    </source>
</evidence>
<keyword evidence="7" id="KW-0804">Transcription</keyword>
<dbReference type="CDD" id="cd06926">
    <property type="entry name" value="RNAP_II_RPB11"/>
    <property type="match status" value="1"/>
</dbReference>
<dbReference type="Pfam" id="PF16004">
    <property type="entry name" value="EFTUD2"/>
    <property type="match status" value="1"/>
</dbReference>
<evidence type="ECO:0000256" key="9">
    <source>
        <dbReference type="ARBA" id="ARBA00023242"/>
    </source>
</evidence>
<dbReference type="InterPro" id="IPR005517">
    <property type="entry name" value="Transl_elong_EFG/EF2_IV"/>
</dbReference>
<dbReference type="Gene3D" id="3.40.50.300">
    <property type="entry name" value="P-loop containing nucleotide triphosphate hydrolases"/>
    <property type="match status" value="1"/>
</dbReference>
<evidence type="ECO:0000256" key="5">
    <source>
        <dbReference type="ARBA" id="ARBA00022741"/>
    </source>
</evidence>
<feature type="domain" description="Tr-type G" evidence="16">
    <location>
        <begin position="123"/>
        <end position="313"/>
    </location>
</feature>
<organism evidence="17 18">
    <name type="scientific">Trichuris trichiura</name>
    <name type="common">Whipworm</name>
    <name type="synonym">Trichocephalus trichiurus</name>
    <dbReference type="NCBI Taxonomy" id="36087"/>
    <lineage>
        <taxon>Eukaryota</taxon>
        <taxon>Metazoa</taxon>
        <taxon>Ecdysozoa</taxon>
        <taxon>Nematoda</taxon>
        <taxon>Enoplea</taxon>
        <taxon>Dorylaimia</taxon>
        <taxon>Trichinellida</taxon>
        <taxon>Trichuridae</taxon>
        <taxon>Trichuris</taxon>
    </lineage>
</organism>
<keyword evidence="17" id="KW-0687">Ribonucleoprotein</keyword>
<comment type="similarity">
    <text evidence="11">Belongs to the archaeal Rpo11/eukaryotic RPB11/RPC19 RNA polymerase subunit family.</text>
</comment>
<reference evidence="17" key="2">
    <citation type="submission" date="2014-03" db="EMBL/GenBank/DDBJ databases">
        <title>The whipworm genome and dual-species transcriptomics of an intimate host-pathogen interaction.</title>
        <authorList>
            <person name="Foth B.J."/>
            <person name="Tsai I.J."/>
            <person name="Reid A.J."/>
            <person name="Bancroft A.J."/>
            <person name="Nichol S."/>
            <person name="Tracey A."/>
            <person name="Holroyd N."/>
            <person name="Cotton J.A."/>
            <person name="Stanley E.J."/>
            <person name="Zarowiecki M."/>
            <person name="Liu J.Z."/>
            <person name="Huckvale T."/>
            <person name="Cooper P.J."/>
            <person name="Grencis R.K."/>
            <person name="Berriman M."/>
        </authorList>
    </citation>
    <scope>NUCLEOTIDE SEQUENCE [LARGE SCALE GENOMIC DNA]</scope>
</reference>
<evidence type="ECO:0000256" key="7">
    <source>
        <dbReference type="ARBA" id="ARBA00023163"/>
    </source>
</evidence>
<evidence type="ECO:0000256" key="15">
    <source>
        <dbReference type="SAM" id="MobiDB-lite"/>
    </source>
</evidence>
<evidence type="ECO:0000313" key="18">
    <source>
        <dbReference type="Proteomes" id="UP000030665"/>
    </source>
</evidence>
<keyword evidence="6" id="KW-0342">GTP-binding</keyword>
<dbReference type="PANTHER" id="PTHR42908">
    <property type="entry name" value="TRANSLATION ELONGATION FACTOR-RELATED"/>
    <property type="match status" value="1"/>
</dbReference>
<keyword evidence="9" id="KW-0539">Nucleus</keyword>
<protein>
    <recommendedName>
        <fullName evidence="12">Probable DNA-directed RNA polymerase II subunit RPB11</fullName>
    </recommendedName>
    <alternativeName>
        <fullName evidence="13">DNA-directed RNA polymerase II subunit J</fullName>
    </alternativeName>
</protein>
<dbReference type="EMBL" id="HG806195">
    <property type="protein sequence ID" value="CDW57651.1"/>
    <property type="molecule type" value="Genomic_DNA"/>
</dbReference>
<dbReference type="SUPFAM" id="SSF54980">
    <property type="entry name" value="EF-G C-terminal domain-like"/>
    <property type="match status" value="2"/>
</dbReference>
<dbReference type="InterPro" id="IPR036603">
    <property type="entry name" value="RBP11-like"/>
</dbReference>
<evidence type="ECO:0000256" key="4">
    <source>
        <dbReference type="ARBA" id="ARBA00022664"/>
    </source>
</evidence>
<dbReference type="FunFam" id="3.30.70.240:FF:000004">
    <property type="entry name" value="116 kDa U5 small nuclear ribonucleoprotein"/>
    <property type="match status" value="1"/>
</dbReference>
<dbReference type="STRING" id="36087.A0A077ZBD6"/>
<keyword evidence="18" id="KW-1185">Reference proteome</keyword>
<feature type="coiled-coil region" evidence="14">
    <location>
        <begin position="30"/>
        <end position="57"/>
    </location>
</feature>
<dbReference type="OrthoDB" id="364892at2759"/>
<gene>
    <name evidence="17" type="ORF">TTRE_0000594401</name>
</gene>
<dbReference type="GO" id="GO:0005665">
    <property type="term" value="C:RNA polymerase II, core complex"/>
    <property type="evidence" value="ECO:0007669"/>
    <property type="project" value="InterPro"/>
</dbReference>
<evidence type="ECO:0000256" key="10">
    <source>
        <dbReference type="ARBA" id="ARBA00025149"/>
    </source>
</evidence>
<dbReference type="Gene3D" id="3.30.1360.10">
    <property type="entry name" value="RNA polymerase, RBP11-like subunit"/>
    <property type="match status" value="1"/>
</dbReference>
<dbReference type="InterPro" id="IPR035655">
    <property type="entry name" value="U5-116kDa_C"/>
</dbReference>
<dbReference type="SUPFAM" id="SSF52540">
    <property type="entry name" value="P-loop containing nucleoside triphosphate hydrolases"/>
    <property type="match status" value="1"/>
</dbReference>
<keyword evidence="8" id="KW-0508">mRNA splicing</keyword>
<dbReference type="InterPro" id="IPR037685">
    <property type="entry name" value="RBP11"/>
</dbReference>
<dbReference type="GO" id="GO:0046983">
    <property type="term" value="F:protein dimerization activity"/>
    <property type="evidence" value="ECO:0007669"/>
    <property type="project" value="InterPro"/>
</dbReference>
<dbReference type="InterPro" id="IPR014721">
    <property type="entry name" value="Ribsml_uS5_D2-typ_fold_subgr"/>
</dbReference>
<dbReference type="Pfam" id="PF13656">
    <property type="entry name" value="RNA_pol_L_2"/>
    <property type="match status" value="1"/>
</dbReference>
<name>A0A077ZBD6_TRITR</name>
<dbReference type="InterPro" id="IPR044121">
    <property type="entry name" value="Snu114_GTP-bd"/>
</dbReference>
<sequence length="1110" mass="126337">MDGELYDEFGNYIGPDFESDEDDDYDFDYAREVREEAATAEDEARDEVERVAAVEDDMESDAVVLHEDKKYYPSAMEVYGPDVETVVQEEDTQPLTEPISMEHNLPDTVYNKEYMADMMDCTALIRNVALAGHLHHGKTCFVDCLIEQTHPAFTRRDDRDTRYTDTLNTEYERGVSIKSMPVTLVMQDTRHKSYLMNIFDTPGHVNFSDEVSAAFRLCDGVMIFVDAHEGVMLNTERLLKMALTENIAITLCINKIDRLILELKLPPTEAYFKMRHVLDDVNNLVSTLKGTSETNPCFSPLLGNVCFASGRYNICFSLVSFAHLYKEAYGNIEASEFARRLWGDIYFNKKTRKFVRKAPNSETPRTFVQFILEPLYKIFSQIVGEVDTTLPRVMSELGIRLSKEEQKSNIRPLLSIICRRFFGDFTSFVDVVTQHVPSPVTNGFSKMELNYTGPTKSDIWDALVSCDPDGPLMVQTTKNYTTPDTSSFYAFGRVFSGTLHAQQDVKILGENYTLQDEEDSRVMTVGRLWVCESRSVQYRSKSRAGGKLGVDRRHRRANSENGNHYGCRAERGCKNFKCQDDCHVLTMLYWQVYIFRPLKFNTRSVIKIAVEPVNPSELPKMLDGLRKVNKSYPLLSTRVEESGEHVILGTGELYLDCVLHDVRKVFSEIDIKVADPVVAFCETVVETSALKCFAETPNRKNKLTMIAEPLERGLAEDIENEAVQISWNRKKLGEFFQTKYNWDLLAARSIWAFGPDNVGPNILVDDTLPSEVNKTLLSAIKDSVVQGFQWASREGPLCEEPIRNVKFKLLDAVIAEEPLYHGGGQVIPTARRVAYSAFLMATPRLMEPYYFVEVTAPADCVSAVYTVLARRRGHVTQDLPIPGSPLYTIKAFIPAIDSFGFETDLRTHTQGQAFCLSVFHHWQIVPGDPLDKSIYIKPLEPQPATHLAREFMIKTRRRKGLSEDVSVNKFFDDPMLLELAKQDVIIAFEVSGSMNAPPSFESFLLFHGEQKVTVQKETKVPNAYLFIINKEDHTLGNLLKDKLLEDRRVLFAGYKQPHPLEHKIYLRVQTTPDYHPVRAVKEALTELIAEINQLEEDFREAIKDRLVNVA</sequence>
<dbReference type="SMART" id="SM00838">
    <property type="entry name" value="EFG_C"/>
    <property type="match status" value="1"/>
</dbReference>
<dbReference type="GO" id="GO:0000398">
    <property type="term" value="P:mRNA splicing, via spliceosome"/>
    <property type="evidence" value="ECO:0007669"/>
    <property type="project" value="TreeGrafter"/>
</dbReference>
<dbReference type="InterPro" id="IPR031950">
    <property type="entry name" value="EFTUD2_N"/>
</dbReference>
<dbReference type="SUPFAM" id="SSF50447">
    <property type="entry name" value="Translation proteins"/>
    <property type="match status" value="1"/>
</dbReference>
<keyword evidence="5" id="KW-0547">Nucleotide-binding</keyword>
<dbReference type="PANTHER" id="PTHR42908:SF6">
    <property type="entry name" value="116 KDA U5 SMALL NUCLEAR RIBONUCLEOPROTEIN COMPONENT"/>
    <property type="match status" value="1"/>
</dbReference>
<dbReference type="GO" id="GO:0006366">
    <property type="term" value="P:transcription by RNA polymerase II"/>
    <property type="evidence" value="ECO:0007669"/>
    <property type="project" value="InterPro"/>
</dbReference>
<dbReference type="CDD" id="cd16264">
    <property type="entry name" value="snRNP_III"/>
    <property type="match status" value="1"/>
</dbReference>
<dbReference type="FunFam" id="2.40.30.10:FF:000029">
    <property type="entry name" value="116 kDa U5 small nuclear ribonucleoprotein component"/>
    <property type="match status" value="1"/>
</dbReference>